<dbReference type="RefSeq" id="WP_203822204.1">
    <property type="nucleotide sequence ID" value="NZ_BAAABP010000030.1"/>
</dbReference>
<organism evidence="1 2">
    <name type="scientific">Paractinoplanes ferrugineus</name>
    <dbReference type="NCBI Taxonomy" id="113564"/>
    <lineage>
        <taxon>Bacteria</taxon>
        <taxon>Bacillati</taxon>
        <taxon>Actinomycetota</taxon>
        <taxon>Actinomycetes</taxon>
        <taxon>Micromonosporales</taxon>
        <taxon>Micromonosporaceae</taxon>
        <taxon>Paractinoplanes</taxon>
    </lineage>
</organism>
<sequence>MPTSENLNACIQEVVWAVSRWREATAQVALVRPEVDAAISRAVAAGRALRQRGVQSRIERETGLAHATVHAASREADGRSFEPLSAAQRALLALVLHHPVRYLKTVGHFARAGTLSQARDLSDLVIGLMRMHSVSPADSRFLGRYVDLLPESGEDADVRHAYTVLLAEALPTRGDDAASQLMSAINREAKLGLELPISA</sequence>
<dbReference type="AlphaFoldDB" id="A0A919MDJ4"/>
<evidence type="ECO:0000313" key="2">
    <source>
        <dbReference type="Proteomes" id="UP000598174"/>
    </source>
</evidence>
<dbReference type="EMBL" id="BOMM01000073">
    <property type="protein sequence ID" value="GIE15856.1"/>
    <property type="molecule type" value="Genomic_DNA"/>
</dbReference>
<name>A0A919MDJ4_9ACTN</name>
<reference evidence="1" key="1">
    <citation type="submission" date="2021-01" db="EMBL/GenBank/DDBJ databases">
        <title>Whole genome shotgun sequence of Actinoplanes ferrugineus NBRC 15555.</title>
        <authorList>
            <person name="Komaki H."/>
            <person name="Tamura T."/>
        </authorList>
    </citation>
    <scope>NUCLEOTIDE SEQUENCE</scope>
    <source>
        <strain evidence="1">NBRC 15555</strain>
    </source>
</reference>
<proteinExistence type="predicted"/>
<evidence type="ECO:0000313" key="1">
    <source>
        <dbReference type="EMBL" id="GIE15856.1"/>
    </source>
</evidence>
<keyword evidence="2" id="KW-1185">Reference proteome</keyword>
<dbReference type="Proteomes" id="UP000598174">
    <property type="component" value="Unassembled WGS sequence"/>
</dbReference>
<comment type="caution">
    <text evidence="1">The sequence shown here is derived from an EMBL/GenBank/DDBJ whole genome shotgun (WGS) entry which is preliminary data.</text>
</comment>
<gene>
    <name evidence="1" type="ORF">Afe05nite_76960</name>
</gene>
<accession>A0A919MDJ4</accession>
<protein>
    <submittedName>
        <fullName evidence="1">Uncharacterized protein</fullName>
    </submittedName>
</protein>